<reference evidence="1" key="1">
    <citation type="submission" date="2023-07" db="EMBL/GenBank/DDBJ databases">
        <title>Black Yeasts Isolated from many extreme environments.</title>
        <authorList>
            <person name="Coleine C."/>
            <person name="Stajich J.E."/>
            <person name="Selbmann L."/>
        </authorList>
    </citation>
    <scope>NUCLEOTIDE SEQUENCE</scope>
    <source>
        <strain evidence="1">CCFEE 5714</strain>
    </source>
</reference>
<evidence type="ECO:0000313" key="1">
    <source>
        <dbReference type="EMBL" id="KAK3718657.1"/>
    </source>
</evidence>
<evidence type="ECO:0000313" key="2">
    <source>
        <dbReference type="Proteomes" id="UP001281147"/>
    </source>
</evidence>
<accession>A0ACC3NKG4</accession>
<proteinExistence type="predicted"/>
<name>A0ACC3NKG4_9PEZI</name>
<keyword evidence="2" id="KW-1185">Reference proteome</keyword>
<gene>
    <name evidence="1" type="ORF">LTR37_004874</name>
</gene>
<dbReference type="EMBL" id="JAUTXU010000030">
    <property type="protein sequence ID" value="KAK3718657.1"/>
    <property type="molecule type" value="Genomic_DNA"/>
</dbReference>
<comment type="caution">
    <text evidence="1">The sequence shown here is derived from an EMBL/GenBank/DDBJ whole genome shotgun (WGS) entry which is preliminary data.</text>
</comment>
<dbReference type="Proteomes" id="UP001281147">
    <property type="component" value="Unassembled WGS sequence"/>
</dbReference>
<protein>
    <submittedName>
        <fullName evidence="1">Uncharacterized protein</fullName>
    </submittedName>
</protein>
<organism evidence="1 2">
    <name type="scientific">Vermiconidia calcicola</name>
    <dbReference type="NCBI Taxonomy" id="1690605"/>
    <lineage>
        <taxon>Eukaryota</taxon>
        <taxon>Fungi</taxon>
        <taxon>Dikarya</taxon>
        <taxon>Ascomycota</taxon>
        <taxon>Pezizomycotina</taxon>
        <taxon>Dothideomycetes</taxon>
        <taxon>Dothideomycetidae</taxon>
        <taxon>Mycosphaerellales</taxon>
        <taxon>Extremaceae</taxon>
        <taxon>Vermiconidia</taxon>
    </lineage>
</organism>
<sequence length="493" mass="53344">MAPSLPSIEESLPKQKDLYYGGGWHKPKSGEYRETFNPGNGQVIDKISHAGAEDTVAAIEAADKAFATWRATPQQQRIAALRKAATVLREHAAELALLDAYNTGNPVAEMLADANVAAAFFDYFAGLVPMLKGETIPSADDHFHYTLREPLGVVARIVAFNHPVMFAAGKMAAPLAAGNTVIIKPPEQAPISCLRLAEIFADVFPPGVISILPGGVECGKVLSSHPLVRKVTLIGSIPTGKAIARSAADTLKPTLFELGGKNALIAFPDADLDKLVVGISRGMNFTWAGQSCGSTSRVFLHELIHDEVLDKVVDYVKNNFKPGIPTEMATTMGPVISKAAEERVLSYIESGKKEGAKLLYGGQKPDDSGKIKGGYFIEPTIFTDVKEDMKIAREEIFGPVMSVFKWSDENEMLRQVNSTEYGLTCSIYTKDIAIAQDIVRKVEAGYVWVSQVGRHFLGVPFGGYKESGGGREESIDEMFSFTQTKTVSISIAR</sequence>